<name>A0A914QN32_9BILA</name>
<sequence length="1127" mass="129113">MPPSRQIDKVDLFLSTEPHKFSYKGLCKVHIDLGPKLLVVKNDDTDTPFIEIPFYYPFMMHQNILCHISPTKLHDIVLIFSTDKICNEVYNIVHNYQAKINHEAVENSNKVVILSDRILNPLSLAISSDPNLSRSTKRRILQMVQPITSREHDKKIVIKSELSEHPTAPAGPSTITINMPAAGSDVLSPSSRKRKKQTQSSSGASIITVSPNKRCKTEVFDEDITPEASTITDTNTVLTKRFLNSTEYEIQTYFEKSIKKQKLIVYCSADKKLCYSYFYERKNKRFVCENCKEQNRYVVAYLREHQNDSQFVELGLLPHLCNQIPYSPPPTTFYVHGKTDSNNQSLPGTSAVNGLDLIPSSSLTSACNNTASKTSATLRHLKKVNTKIVRKITEVFNNVTKEGNSGTPVSSSTLNQTPEILRPPQYEIHNFRSGSKQKQRLIVFYPYNQNYCFPYSYEVTNRRFICIRCKKNRRLVVAYVKCDSNGDEYLELGPLYHLCPPLSVENYPAPHNTNEEFNGSSNILPLEMSVINSENLTQDLDNNSLVAYDSAELKDINLLEESKAGDKVVKPEKSDEVLKDVKEEENEQYLKSELSEGIPTSLADQEVSNASSPETAELENDDDYSGNEDAEESTAFEPKKILDSSQFEIQKFTKNGQQRLRLITFVSPNKKYGFFYYHDVNNKRFVCSKCRKQRHNVHAHLRENSNGESFVELGLRDHICKPVLYATPVEKPKEIPLNPDQYVLTYSREGRLRPIIFASKDKQLCYEFSPNQRGIYICCGCTSKADAASINVVEEGNSFKISLRNAKHICKARKFLPEKNGEKILMNGRFKFYKGETNGTRELKLITFPYDDGNEKCHVYEYSKDDKFFHCINCQRDEEEGGEVIAKLFININGEEYIIDRIPKEHSCKPIIYSNLDQTAMNFLTSSGLNVKKLHSKTWNENKMVKAEGFELQRNRFGALNALLLIFSSEDKKLCYRYYYDKFTKHYICNNCREEFKIKVTAKLYDDGEDGKQYLKLGSLEHQCSPTVYENERKIIKKPNYIIFDPTNVIVFPTSSRDECYRYSSKKLRCNPCRMKNKDVSVIILNDQNGEECLQLSKIEHVCELQKLEDVAEKIGVEVEDILAKAV</sequence>
<dbReference type="WBParaSite" id="PDA_v2.g31339.t1">
    <property type="protein sequence ID" value="PDA_v2.g31339.t1"/>
    <property type="gene ID" value="PDA_v2.g31339"/>
</dbReference>
<feature type="region of interest" description="Disordered" evidence="1">
    <location>
        <begin position="161"/>
        <end position="204"/>
    </location>
</feature>
<feature type="compositionally biased region" description="Polar residues" evidence="1">
    <location>
        <begin position="602"/>
        <end position="614"/>
    </location>
</feature>
<keyword evidence="2" id="KW-1185">Reference proteome</keyword>
<feature type="compositionally biased region" description="Acidic residues" evidence="1">
    <location>
        <begin position="616"/>
        <end position="634"/>
    </location>
</feature>
<accession>A0A914QN32</accession>
<evidence type="ECO:0000313" key="2">
    <source>
        <dbReference type="Proteomes" id="UP000887578"/>
    </source>
</evidence>
<protein>
    <submittedName>
        <fullName evidence="3">Uncharacterized protein</fullName>
    </submittedName>
</protein>
<reference evidence="3" key="1">
    <citation type="submission" date="2022-11" db="UniProtKB">
        <authorList>
            <consortium name="WormBaseParasite"/>
        </authorList>
    </citation>
    <scope>IDENTIFICATION</scope>
</reference>
<evidence type="ECO:0000256" key="1">
    <source>
        <dbReference type="SAM" id="MobiDB-lite"/>
    </source>
</evidence>
<evidence type="ECO:0000313" key="3">
    <source>
        <dbReference type="WBParaSite" id="PDA_v2.g31339.t1"/>
    </source>
</evidence>
<feature type="region of interest" description="Disordered" evidence="1">
    <location>
        <begin position="588"/>
        <end position="637"/>
    </location>
</feature>
<proteinExistence type="predicted"/>
<organism evidence="2 3">
    <name type="scientific">Panagrolaimus davidi</name>
    <dbReference type="NCBI Taxonomy" id="227884"/>
    <lineage>
        <taxon>Eukaryota</taxon>
        <taxon>Metazoa</taxon>
        <taxon>Ecdysozoa</taxon>
        <taxon>Nematoda</taxon>
        <taxon>Chromadorea</taxon>
        <taxon>Rhabditida</taxon>
        <taxon>Tylenchina</taxon>
        <taxon>Panagrolaimomorpha</taxon>
        <taxon>Panagrolaimoidea</taxon>
        <taxon>Panagrolaimidae</taxon>
        <taxon>Panagrolaimus</taxon>
    </lineage>
</organism>
<dbReference type="AlphaFoldDB" id="A0A914QN32"/>
<dbReference type="Proteomes" id="UP000887578">
    <property type="component" value="Unplaced"/>
</dbReference>